<reference evidence="12" key="2">
    <citation type="submission" date="2023-04" db="EMBL/GenBank/DDBJ databases">
        <title>The environmental microbiomes in feedlot watering bowls are a reservoir of florfenicol resistance for bovine respiratory disease pathogens.</title>
        <authorList>
            <person name="Kos D.W."/>
            <person name="Ruzzini A.C."/>
            <person name="Schreiner B."/>
            <person name="Jelinski M.D."/>
        </authorList>
    </citation>
    <scope>NUCLEOTIDE SEQUENCE</scope>
    <source>
        <strain evidence="12">WB3</strain>
    </source>
</reference>
<feature type="binding site" evidence="8">
    <location>
        <begin position="183"/>
        <end position="190"/>
    </location>
    <ligand>
        <name>GTP</name>
        <dbReference type="ChEBI" id="CHEBI:37565"/>
        <label>2</label>
    </ligand>
</feature>
<comment type="similarity">
    <text evidence="1 8 9 10">Belongs to the TRAFAC class TrmE-Era-EngA-EngB-Septin-like GTPase superfamily. EngA (Der) GTPase family.</text>
</comment>
<keyword evidence="5 8" id="KW-0547">Nucleotide-binding</keyword>
<dbReference type="Pfam" id="PF14714">
    <property type="entry name" value="KH_dom-like"/>
    <property type="match status" value="1"/>
</dbReference>
<comment type="function">
    <text evidence="8 10">GTPase that plays an essential role in the late steps of ribosome biogenesis.</text>
</comment>
<dbReference type="HAMAP" id="MF_00195">
    <property type="entry name" value="GTPase_Der"/>
    <property type="match status" value="1"/>
</dbReference>
<dbReference type="InterPro" id="IPR015946">
    <property type="entry name" value="KH_dom-like_a/b"/>
</dbReference>
<dbReference type="GO" id="GO:0005525">
    <property type="term" value="F:GTP binding"/>
    <property type="evidence" value="ECO:0007669"/>
    <property type="project" value="UniProtKB-UniRule"/>
</dbReference>
<comment type="subunit">
    <text evidence="8">Associates with the 50S ribosomal subunit.</text>
</comment>
<dbReference type="CDD" id="cd01894">
    <property type="entry name" value="EngA1"/>
    <property type="match status" value="1"/>
</dbReference>
<gene>
    <name evidence="8 12" type="primary">der</name>
    <name evidence="13" type="ORF">HLH15_02475</name>
    <name evidence="12" type="ORF">QOR41_01205</name>
</gene>
<evidence type="ECO:0000256" key="10">
    <source>
        <dbReference type="RuleBase" id="RU004481"/>
    </source>
</evidence>
<keyword evidence="6 8" id="KW-0342">GTP-binding</keyword>
<proteinExistence type="inferred from homology"/>
<dbReference type="InterPro" id="IPR031166">
    <property type="entry name" value="G_ENGA"/>
</dbReference>
<dbReference type="RefSeq" id="WP_131267124.1">
    <property type="nucleotide sequence ID" value="NZ_JABERE010000041.1"/>
</dbReference>
<feature type="domain" description="EngA-type G" evidence="11">
    <location>
        <begin position="177"/>
        <end position="350"/>
    </location>
</feature>
<keyword evidence="12" id="KW-0378">Hydrolase</keyword>
<dbReference type="Proteomes" id="UP001241935">
    <property type="component" value="Unassembled WGS sequence"/>
</dbReference>
<evidence type="ECO:0000256" key="7">
    <source>
        <dbReference type="ARBA" id="ARBA00032345"/>
    </source>
</evidence>
<dbReference type="Gene3D" id="3.30.300.20">
    <property type="match status" value="1"/>
</dbReference>
<dbReference type="SUPFAM" id="SSF52540">
    <property type="entry name" value="P-loop containing nucleoside triphosphate hydrolases"/>
    <property type="match status" value="2"/>
</dbReference>
<evidence type="ECO:0000256" key="3">
    <source>
        <dbReference type="ARBA" id="ARBA00022517"/>
    </source>
</evidence>
<keyword evidence="4 10" id="KW-0677">Repeat</keyword>
<evidence type="ECO:0000256" key="1">
    <source>
        <dbReference type="ARBA" id="ARBA00008279"/>
    </source>
</evidence>
<keyword evidence="3 8" id="KW-0690">Ribosome biogenesis</keyword>
<feature type="binding site" evidence="8">
    <location>
        <begin position="230"/>
        <end position="234"/>
    </location>
    <ligand>
        <name>GTP</name>
        <dbReference type="ChEBI" id="CHEBI:37565"/>
        <label>2</label>
    </ligand>
</feature>
<sequence length="469" mass="52659">MKPVIALIGRPNVGKSTLFNQITKSRDALVADFAGLTRDRKYGDAVFQNKSFIVVDTGGIGESEAGIDSYMAEQSKTAINEADIIVFVVDARAGLLASDEQIARELRTLGKKVYLVANKVDGVHAEAAVVEFYQLGFGEPMHVAASHGRGVAQMLEDVLEDVPEDEDPELHDQNTGLRLAVIGRPNVGKSTLVNRLLGEERVVVYDMPGTTRDSIYIPYERNEQKYTLIDTAGVRRKGKVDEMVEKFSIVKTLQAIKDAHVVVVVLDAREGVVEQDLHLIGYALEAGRAMVIAINKWDNMTEYDRKQCKLDVDRRFDFIPWAKVHLISALHGTGVGELYPSIHRAFDSSHLKVSPAKLTQILNDATEAHQPPMISGKRIKMRYAHMGGQNPPTIIVHGNKVDKTPADYRRYLENVFRRVYKLEGTPVRIDFKTSENPFEGRKTQMDERIAARKRRYVQKFKKAEKKFRS</sequence>
<dbReference type="AlphaFoldDB" id="A0AAW6UM89"/>
<reference evidence="13 14" key="1">
    <citation type="submission" date="2020-04" db="EMBL/GenBank/DDBJ databases">
        <title>Acinetobacter Taxon 24.</title>
        <authorList>
            <person name="Nemec A."/>
            <person name="Radolfova-Krizova L."/>
            <person name="Higgins P.G."/>
            <person name="Spanelova P."/>
        </authorList>
    </citation>
    <scope>NUCLEOTIDE SEQUENCE [LARGE SCALE GENOMIC DNA]</scope>
    <source>
        <strain evidence="13 14">ANC 5084</strain>
    </source>
</reference>
<dbReference type="Proteomes" id="UP000555322">
    <property type="component" value="Unassembled WGS sequence"/>
</dbReference>
<feature type="binding site" evidence="8">
    <location>
        <begin position="295"/>
        <end position="298"/>
    </location>
    <ligand>
        <name>GTP</name>
        <dbReference type="ChEBI" id="CHEBI:37565"/>
        <label>2</label>
    </ligand>
</feature>
<evidence type="ECO:0000313" key="12">
    <source>
        <dbReference type="EMBL" id="MDK1682493.1"/>
    </source>
</evidence>
<dbReference type="Pfam" id="PF01926">
    <property type="entry name" value="MMR_HSR1"/>
    <property type="match status" value="2"/>
</dbReference>
<accession>A0AAW6UM89</accession>
<dbReference type="NCBIfam" id="TIGR00231">
    <property type="entry name" value="small_GTP"/>
    <property type="match status" value="2"/>
</dbReference>
<dbReference type="InterPro" id="IPR005225">
    <property type="entry name" value="Small_GTP-bd"/>
</dbReference>
<evidence type="ECO:0000313" key="14">
    <source>
        <dbReference type="Proteomes" id="UP000555322"/>
    </source>
</evidence>
<dbReference type="EMBL" id="JABERJ010000006">
    <property type="protein sequence ID" value="NNH25366.1"/>
    <property type="molecule type" value="Genomic_DNA"/>
</dbReference>
<dbReference type="FunFam" id="3.40.50.300:FF:000040">
    <property type="entry name" value="GTPase Der"/>
    <property type="match status" value="1"/>
</dbReference>
<feature type="binding site" evidence="8">
    <location>
        <begin position="118"/>
        <end position="121"/>
    </location>
    <ligand>
        <name>GTP</name>
        <dbReference type="ChEBI" id="CHEBI:37565"/>
        <label>1</label>
    </ligand>
</feature>
<organism evidence="12 15">
    <name type="scientific">Acinetobacter terrestris</name>
    <dbReference type="NCBI Taxonomy" id="2529843"/>
    <lineage>
        <taxon>Bacteria</taxon>
        <taxon>Pseudomonadati</taxon>
        <taxon>Pseudomonadota</taxon>
        <taxon>Gammaproteobacteria</taxon>
        <taxon>Moraxellales</taxon>
        <taxon>Moraxellaceae</taxon>
        <taxon>Acinetobacter</taxon>
        <taxon>Acinetobacter Taxon 24</taxon>
    </lineage>
</organism>
<dbReference type="InterPro" id="IPR006073">
    <property type="entry name" value="GTP-bd"/>
</dbReference>
<evidence type="ECO:0000256" key="5">
    <source>
        <dbReference type="ARBA" id="ARBA00022741"/>
    </source>
</evidence>
<dbReference type="PANTHER" id="PTHR43834:SF6">
    <property type="entry name" value="GTPASE DER"/>
    <property type="match status" value="1"/>
</dbReference>
<dbReference type="GO" id="GO:0016787">
    <property type="term" value="F:hydrolase activity"/>
    <property type="evidence" value="ECO:0007669"/>
    <property type="project" value="UniProtKB-KW"/>
</dbReference>
<dbReference type="PIRSF" id="PIRSF006485">
    <property type="entry name" value="GTP-binding_EngA"/>
    <property type="match status" value="1"/>
</dbReference>
<feature type="domain" description="EngA-type G" evidence="11">
    <location>
        <begin position="3"/>
        <end position="166"/>
    </location>
</feature>
<evidence type="ECO:0000256" key="2">
    <source>
        <dbReference type="ARBA" id="ARBA00020953"/>
    </source>
</evidence>
<comment type="caution">
    <text evidence="12">The sequence shown here is derived from an EMBL/GenBank/DDBJ whole genome shotgun (WGS) entry which is preliminary data.</text>
</comment>
<dbReference type="PRINTS" id="PR00326">
    <property type="entry name" value="GTP1OBG"/>
</dbReference>
<evidence type="ECO:0000259" key="11">
    <source>
        <dbReference type="PROSITE" id="PS51712"/>
    </source>
</evidence>
<dbReference type="FunFam" id="3.30.300.20:FF:000004">
    <property type="entry name" value="GTPase Der"/>
    <property type="match status" value="1"/>
</dbReference>
<dbReference type="EMBL" id="JASKNE010000001">
    <property type="protein sequence ID" value="MDK1682493.1"/>
    <property type="molecule type" value="Genomic_DNA"/>
</dbReference>
<feature type="binding site" evidence="8">
    <location>
        <begin position="9"/>
        <end position="16"/>
    </location>
    <ligand>
        <name>GTP</name>
        <dbReference type="ChEBI" id="CHEBI:37565"/>
        <label>1</label>
    </ligand>
</feature>
<dbReference type="CDD" id="cd01895">
    <property type="entry name" value="EngA2"/>
    <property type="match status" value="1"/>
</dbReference>
<evidence type="ECO:0000313" key="15">
    <source>
        <dbReference type="Proteomes" id="UP001241935"/>
    </source>
</evidence>
<dbReference type="PROSITE" id="PS51712">
    <property type="entry name" value="G_ENGA"/>
    <property type="match status" value="2"/>
</dbReference>
<dbReference type="InterPro" id="IPR027417">
    <property type="entry name" value="P-loop_NTPase"/>
</dbReference>
<dbReference type="InterPro" id="IPR032859">
    <property type="entry name" value="KH_dom-like"/>
</dbReference>
<dbReference type="Gene3D" id="3.40.50.300">
    <property type="entry name" value="P-loop containing nucleotide triphosphate hydrolases"/>
    <property type="match status" value="2"/>
</dbReference>
<dbReference type="FunFam" id="3.40.50.300:FF:000057">
    <property type="entry name" value="GTPase Der"/>
    <property type="match status" value="1"/>
</dbReference>
<dbReference type="PANTHER" id="PTHR43834">
    <property type="entry name" value="GTPASE DER"/>
    <property type="match status" value="1"/>
</dbReference>
<evidence type="ECO:0000256" key="8">
    <source>
        <dbReference type="HAMAP-Rule" id="MF_00195"/>
    </source>
</evidence>
<dbReference type="NCBIfam" id="TIGR03594">
    <property type="entry name" value="GTPase_EngA"/>
    <property type="match status" value="1"/>
</dbReference>
<dbReference type="GO" id="GO:0043022">
    <property type="term" value="F:ribosome binding"/>
    <property type="evidence" value="ECO:0007669"/>
    <property type="project" value="TreeGrafter"/>
</dbReference>
<evidence type="ECO:0000256" key="4">
    <source>
        <dbReference type="ARBA" id="ARBA00022737"/>
    </source>
</evidence>
<evidence type="ECO:0000313" key="13">
    <source>
        <dbReference type="EMBL" id="NNH25366.1"/>
    </source>
</evidence>
<evidence type="ECO:0000256" key="6">
    <source>
        <dbReference type="ARBA" id="ARBA00023134"/>
    </source>
</evidence>
<feature type="binding site" evidence="8">
    <location>
        <begin position="56"/>
        <end position="60"/>
    </location>
    <ligand>
        <name>GTP</name>
        <dbReference type="ChEBI" id="CHEBI:37565"/>
        <label>1</label>
    </ligand>
</feature>
<dbReference type="InterPro" id="IPR016484">
    <property type="entry name" value="GTPase_Der"/>
</dbReference>
<protein>
    <recommendedName>
        <fullName evidence="2 8">GTPase Der</fullName>
    </recommendedName>
    <alternativeName>
        <fullName evidence="7 8">GTP-binding protein EngA</fullName>
    </alternativeName>
</protein>
<keyword evidence="14" id="KW-1185">Reference proteome</keyword>
<dbReference type="GO" id="GO:0042254">
    <property type="term" value="P:ribosome biogenesis"/>
    <property type="evidence" value="ECO:0007669"/>
    <property type="project" value="UniProtKB-KW"/>
</dbReference>
<evidence type="ECO:0000256" key="9">
    <source>
        <dbReference type="PROSITE-ProRule" id="PRU01049"/>
    </source>
</evidence>
<name>A0AAW6UM89_9GAMM</name>